<sequence length="185" mass="21304">MAFLTIKTMNFHLDKSIELLARTPQAYKELFTGLQYDWAHINEGANTWNAFDIVGHLIHGEQTDWVPRGRIILGNQADKTFVPFDRFAQEQLSVGKTMDELLEEFDQLRQANLQELKSWNLSPTDLAKTGIHPDLGTVTLQELLATWTIHDMAHLNQISRALVKHYAQDVGPWHQYIRLLKDKQG</sequence>
<evidence type="ECO:0000313" key="3">
    <source>
        <dbReference type="Proteomes" id="UP000004095"/>
    </source>
</evidence>
<reference evidence="2 3" key="1">
    <citation type="submission" date="2007-01" db="EMBL/GenBank/DDBJ databases">
        <authorList>
            <person name="Haygood M."/>
            <person name="Podell S."/>
            <person name="Anderson C."/>
            <person name="Hopkinson B."/>
            <person name="Roe K."/>
            <person name="Barbeau K."/>
            <person name="Gaasterland T."/>
            <person name="Ferriera S."/>
            <person name="Johnson J."/>
            <person name="Kravitz S."/>
            <person name="Beeson K."/>
            <person name="Sutton G."/>
            <person name="Rogers Y.-H."/>
            <person name="Friedman R."/>
            <person name="Frazier M."/>
            <person name="Venter J.C."/>
        </authorList>
    </citation>
    <scope>NUCLEOTIDE SEQUENCE [LARGE SCALE GENOMIC DNA]</scope>
    <source>
        <strain evidence="2 3">ATCC 23134</strain>
    </source>
</reference>
<comment type="caution">
    <text evidence="2">The sequence shown here is derived from an EMBL/GenBank/DDBJ whole genome shotgun (WGS) entry which is preliminary data.</text>
</comment>
<feature type="domain" description="DinB-like" evidence="1">
    <location>
        <begin position="20"/>
        <end position="158"/>
    </location>
</feature>
<keyword evidence="3" id="KW-1185">Reference proteome</keyword>
<protein>
    <recommendedName>
        <fullName evidence="1">DinB-like domain-containing protein</fullName>
    </recommendedName>
</protein>
<evidence type="ECO:0000313" key="2">
    <source>
        <dbReference type="EMBL" id="EAY30218.1"/>
    </source>
</evidence>
<name>A1ZGU9_MICM2</name>
<gene>
    <name evidence="2" type="ORF">M23134_08040</name>
</gene>
<dbReference type="AlphaFoldDB" id="A1ZGU9"/>
<organism evidence="2 3">
    <name type="scientific">Microscilla marina ATCC 23134</name>
    <dbReference type="NCBI Taxonomy" id="313606"/>
    <lineage>
        <taxon>Bacteria</taxon>
        <taxon>Pseudomonadati</taxon>
        <taxon>Bacteroidota</taxon>
        <taxon>Cytophagia</taxon>
        <taxon>Cytophagales</taxon>
        <taxon>Microscillaceae</taxon>
        <taxon>Microscilla</taxon>
    </lineage>
</organism>
<accession>A1ZGU9</accession>
<dbReference type="Proteomes" id="UP000004095">
    <property type="component" value="Unassembled WGS sequence"/>
</dbReference>
<dbReference type="Gene3D" id="1.20.120.450">
    <property type="entry name" value="dinb family like domain"/>
    <property type="match status" value="1"/>
</dbReference>
<dbReference type="Pfam" id="PF12867">
    <property type="entry name" value="DinB_2"/>
    <property type="match status" value="1"/>
</dbReference>
<evidence type="ECO:0000259" key="1">
    <source>
        <dbReference type="Pfam" id="PF12867"/>
    </source>
</evidence>
<dbReference type="SUPFAM" id="SSF109854">
    <property type="entry name" value="DinB/YfiT-like putative metalloenzymes"/>
    <property type="match status" value="1"/>
</dbReference>
<dbReference type="InterPro" id="IPR024775">
    <property type="entry name" value="DinB-like"/>
</dbReference>
<proteinExistence type="predicted"/>
<dbReference type="eggNOG" id="ENOG5031R2Z">
    <property type="taxonomic scope" value="Bacteria"/>
</dbReference>
<dbReference type="InterPro" id="IPR034660">
    <property type="entry name" value="DinB/YfiT-like"/>
</dbReference>
<dbReference type="EMBL" id="AAWS01000007">
    <property type="protein sequence ID" value="EAY30218.1"/>
    <property type="molecule type" value="Genomic_DNA"/>
</dbReference>